<proteinExistence type="predicted"/>
<dbReference type="Pfam" id="PF12010">
    <property type="entry name" value="DUF3502"/>
    <property type="match status" value="1"/>
</dbReference>
<reference evidence="4 5" key="1">
    <citation type="submission" date="2020-08" db="EMBL/GenBank/DDBJ databases">
        <title>Genomic Encyclopedia of Type Strains, Phase IV (KMG-IV): sequencing the most valuable type-strain genomes for metagenomic binning, comparative biology and taxonomic classification.</title>
        <authorList>
            <person name="Goeker M."/>
        </authorList>
    </citation>
    <scope>NUCLEOTIDE SEQUENCE [LARGE SCALE GENOMIC DNA]</scope>
    <source>
        <strain evidence="4 5">DSM 106146</strain>
    </source>
</reference>
<dbReference type="SUPFAM" id="SSF53850">
    <property type="entry name" value="Periplasmic binding protein-like II"/>
    <property type="match status" value="1"/>
</dbReference>
<accession>A0A7W8HBR7</accession>
<organism evidence="4 5">
    <name type="scientific">Catenibacillus scindens</name>
    <dbReference type="NCBI Taxonomy" id="673271"/>
    <lineage>
        <taxon>Bacteria</taxon>
        <taxon>Bacillati</taxon>
        <taxon>Bacillota</taxon>
        <taxon>Clostridia</taxon>
        <taxon>Lachnospirales</taxon>
        <taxon>Lachnospiraceae</taxon>
        <taxon>Catenibacillus</taxon>
    </lineage>
</organism>
<evidence type="ECO:0000313" key="4">
    <source>
        <dbReference type="EMBL" id="MBB5265566.1"/>
    </source>
</evidence>
<gene>
    <name evidence="4" type="ORF">HNP82_002712</name>
</gene>
<keyword evidence="5" id="KW-1185">Reference proteome</keyword>
<comment type="caution">
    <text evidence="4">The sequence shown here is derived from an EMBL/GenBank/DDBJ whole genome shotgun (WGS) entry which is preliminary data.</text>
</comment>
<dbReference type="Pfam" id="PF01547">
    <property type="entry name" value="SBP_bac_1"/>
    <property type="match status" value="1"/>
</dbReference>
<feature type="chain" id="PRO_5031428858" evidence="2">
    <location>
        <begin position="21"/>
        <end position="538"/>
    </location>
</feature>
<dbReference type="PANTHER" id="PTHR43649:SF17">
    <property type="entry name" value="ABC TRANSPORTER SOLUTE BINDING PROTEIN-SUGAR TRANSPORT"/>
    <property type="match status" value="1"/>
</dbReference>
<dbReference type="RefSeq" id="WP_183775526.1">
    <property type="nucleotide sequence ID" value="NZ_JACHFW010000012.1"/>
</dbReference>
<dbReference type="EMBL" id="JACHFW010000012">
    <property type="protein sequence ID" value="MBB5265566.1"/>
    <property type="molecule type" value="Genomic_DNA"/>
</dbReference>
<dbReference type="PROSITE" id="PS51257">
    <property type="entry name" value="PROKAR_LIPOPROTEIN"/>
    <property type="match status" value="1"/>
</dbReference>
<feature type="signal peptide" evidence="2">
    <location>
        <begin position="1"/>
        <end position="20"/>
    </location>
</feature>
<dbReference type="Proteomes" id="UP000543642">
    <property type="component" value="Unassembled WGS sequence"/>
</dbReference>
<dbReference type="AlphaFoldDB" id="A0A7W8HBR7"/>
<dbReference type="InterPro" id="IPR006059">
    <property type="entry name" value="SBP"/>
</dbReference>
<sequence>MKTKKILSMAMVMTMGLSLAAGCGNNESGSSSSSSAGTEGTTQAQGTTEGNSQGNGEVLEDIAEIKMVYMPMGSMPTGVQEVEDAVNEITEPEINTHVDIEMLESGNYDQQISLMMSSGEKLDLMLTLPTGSSSYNNMISQNQFMDISDLLEEYAPQVLDTIGPYMEATTVGDAIYAVPAWRTYVISSYIVMRTDVLEDLGLLEKAQNMTSFTEFEEILDAVKNSEKWGYLAGIVNSDSNGLVLPLARNYLGVDKFSDAYYYDELGDLNKMIAIDPEGTDGKVKLNFDTPEYKAMIDKVRGWNEKGYIYQDAATTDDSAEALIRSNIGFSYLSEGEIGLEASKTAACGMPMTCVKISTPPISSSNVTKFVWGVPHNATEPEAAVKFLNLMVTDARIENLLVWGIEGRDYQVKDGVATFVDGQDANSVAYQVADFMFGNQFLAYPWDGQPADFRDQAKAEMDAATMSNYFGFSCDTSNIQNEISAVVNVISEFGPALESGLAPEGTYEEFIDRLYASGAQKIVDEYQRQLDEWLAAKEQ</sequence>
<dbReference type="PANTHER" id="PTHR43649">
    <property type="entry name" value="ARABINOSE-BINDING PROTEIN-RELATED"/>
    <property type="match status" value="1"/>
</dbReference>
<keyword evidence="2" id="KW-0732">Signal</keyword>
<feature type="domain" description="DUF3502" evidence="3">
    <location>
        <begin position="468"/>
        <end position="534"/>
    </location>
</feature>
<evidence type="ECO:0000259" key="3">
    <source>
        <dbReference type="Pfam" id="PF12010"/>
    </source>
</evidence>
<dbReference type="InterPro" id="IPR050490">
    <property type="entry name" value="Bact_solute-bd_prot1"/>
</dbReference>
<feature type="compositionally biased region" description="Low complexity" evidence="1">
    <location>
        <begin position="23"/>
        <end position="50"/>
    </location>
</feature>
<evidence type="ECO:0000256" key="1">
    <source>
        <dbReference type="SAM" id="MobiDB-lite"/>
    </source>
</evidence>
<dbReference type="Gene3D" id="3.40.190.10">
    <property type="entry name" value="Periplasmic binding protein-like II"/>
    <property type="match status" value="2"/>
</dbReference>
<protein>
    <submittedName>
        <fullName evidence="4">Putative aldouronate transport system substrate-binding protein</fullName>
    </submittedName>
</protein>
<feature type="region of interest" description="Disordered" evidence="1">
    <location>
        <begin position="23"/>
        <end position="56"/>
    </location>
</feature>
<name>A0A7W8HBR7_9FIRM</name>
<dbReference type="InterPro" id="IPR022627">
    <property type="entry name" value="DUF3502"/>
</dbReference>
<evidence type="ECO:0000256" key="2">
    <source>
        <dbReference type="SAM" id="SignalP"/>
    </source>
</evidence>
<evidence type="ECO:0000313" key="5">
    <source>
        <dbReference type="Proteomes" id="UP000543642"/>
    </source>
</evidence>